<dbReference type="CDD" id="cd07423">
    <property type="entry name" value="MPP_Prp_like"/>
    <property type="match status" value="1"/>
</dbReference>
<dbReference type="SUPFAM" id="SSF56300">
    <property type="entry name" value="Metallo-dependent phosphatases"/>
    <property type="match status" value="1"/>
</dbReference>
<dbReference type="InterPro" id="IPR004843">
    <property type="entry name" value="Calcineurin-like_PHP"/>
</dbReference>
<name>A0A1G6KDR6_9BACI</name>
<dbReference type="PANTHER" id="PTHR42850">
    <property type="entry name" value="METALLOPHOSPHOESTERASE"/>
    <property type="match status" value="1"/>
</dbReference>
<dbReference type="AlphaFoldDB" id="A0A1G6KDR6"/>
<dbReference type="Pfam" id="PF00149">
    <property type="entry name" value="Metallophos"/>
    <property type="match status" value="1"/>
</dbReference>
<dbReference type="InterPro" id="IPR050126">
    <property type="entry name" value="Ap4A_hydrolase"/>
</dbReference>
<dbReference type="InterPro" id="IPR029052">
    <property type="entry name" value="Metallo-depent_PP-like"/>
</dbReference>
<protein>
    <submittedName>
        <fullName evidence="2">Protein phosphatase/bis(5'-nucleosyl)-tetraphosphatase (Symmetrical)</fullName>
    </submittedName>
</protein>
<organism evidence="2 3">
    <name type="scientific">Pelagirhabdus alkalitolerans</name>
    <dbReference type="NCBI Taxonomy" id="1612202"/>
    <lineage>
        <taxon>Bacteria</taxon>
        <taxon>Bacillati</taxon>
        <taxon>Bacillota</taxon>
        <taxon>Bacilli</taxon>
        <taxon>Bacillales</taxon>
        <taxon>Bacillaceae</taxon>
        <taxon>Pelagirhabdus</taxon>
    </lineage>
</organism>
<dbReference type="RefSeq" id="WP_090795869.1">
    <property type="nucleotide sequence ID" value="NZ_FMYI01000006.1"/>
</dbReference>
<evidence type="ECO:0000259" key="1">
    <source>
        <dbReference type="Pfam" id="PF00149"/>
    </source>
</evidence>
<dbReference type="InterPro" id="IPR041780">
    <property type="entry name" value="MPP_PrpE-like"/>
</dbReference>
<sequence length="246" mass="28483">MKFDIIGDVHGCKQELIELINKLGYQKQNGHYYHPDDRQLIFAGDITDRGPQSIQTIGLVYQLVYHDKIAIYIPGNHCDKLYRYFLGNNVQIRHGLETTVEEFLALSEKNKTHVKEQFMSLYENAPLYFKFEPLKLIVAHAGIPEKAIGRKDKKVKSFVLYGDVTGQTHEDGRPVRRDWAADYQGEYWIVYGHTPVLEPRFLNKTVNIDLGCVFGHRLAAFRFPEKQIETVDSTLPFQAEKFTNFD</sequence>
<feature type="domain" description="Calcineurin-like phosphoesterase" evidence="1">
    <location>
        <begin position="1"/>
        <end position="196"/>
    </location>
</feature>
<dbReference type="InterPro" id="IPR006186">
    <property type="entry name" value="Ser/Thr-sp_prot-phosphatase"/>
</dbReference>
<dbReference type="GO" id="GO:0005737">
    <property type="term" value="C:cytoplasm"/>
    <property type="evidence" value="ECO:0007669"/>
    <property type="project" value="TreeGrafter"/>
</dbReference>
<reference evidence="3" key="1">
    <citation type="submission" date="2016-09" db="EMBL/GenBank/DDBJ databases">
        <authorList>
            <person name="Varghese N."/>
            <person name="Submissions S."/>
        </authorList>
    </citation>
    <scope>NUCLEOTIDE SEQUENCE [LARGE SCALE GENOMIC DNA]</scope>
    <source>
        <strain evidence="3">S5</strain>
    </source>
</reference>
<dbReference type="Proteomes" id="UP000242949">
    <property type="component" value="Unassembled WGS sequence"/>
</dbReference>
<dbReference type="OrthoDB" id="9807890at2"/>
<accession>A0A1G6KDR6</accession>
<dbReference type="Gene3D" id="3.60.21.10">
    <property type="match status" value="1"/>
</dbReference>
<proteinExistence type="predicted"/>
<gene>
    <name evidence="2" type="ORF">SAMN05421734_10658</name>
</gene>
<dbReference type="GO" id="GO:0016791">
    <property type="term" value="F:phosphatase activity"/>
    <property type="evidence" value="ECO:0007669"/>
    <property type="project" value="TreeGrafter"/>
</dbReference>
<evidence type="ECO:0000313" key="2">
    <source>
        <dbReference type="EMBL" id="SDC29219.1"/>
    </source>
</evidence>
<dbReference type="NCBIfam" id="NF010148">
    <property type="entry name" value="PRK13625.1"/>
    <property type="match status" value="1"/>
</dbReference>
<dbReference type="EMBL" id="FMYI01000006">
    <property type="protein sequence ID" value="SDC29219.1"/>
    <property type="molecule type" value="Genomic_DNA"/>
</dbReference>
<dbReference type="STRING" id="1612202.SAMN05421734_10658"/>
<keyword evidence="3" id="KW-1185">Reference proteome</keyword>
<evidence type="ECO:0000313" key="3">
    <source>
        <dbReference type="Proteomes" id="UP000242949"/>
    </source>
</evidence>
<dbReference type="PANTHER" id="PTHR42850:SF7">
    <property type="entry name" value="BIS(5'-NUCLEOSYL)-TETRAPHOSPHATASE PRPE [ASYMMETRICAL]"/>
    <property type="match status" value="1"/>
</dbReference>
<dbReference type="PRINTS" id="PR00114">
    <property type="entry name" value="STPHPHTASE"/>
</dbReference>